<protein>
    <recommendedName>
        <fullName evidence="1">Tryptophan synthase beta chain-like PALP domain-containing protein</fullName>
    </recommendedName>
</protein>
<dbReference type="GO" id="GO:0008838">
    <property type="term" value="F:diaminopropionate ammonia-lyase activity"/>
    <property type="evidence" value="ECO:0007669"/>
    <property type="project" value="InterPro"/>
</dbReference>
<dbReference type="CDD" id="cd00640">
    <property type="entry name" value="Trp-synth-beta_II"/>
    <property type="match status" value="1"/>
</dbReference>
<dbReference type="PANTHER" id="PTHR42937">
    <property type="match status" value="1"/>
</dbReference>
<organism evidence="2 3">
    <name type="scientific">Polarella glacialis</name>
    <name type="common">Dinoflagellate</name>
    <dbReference type="NCBI Taxonomy" id="89957"/>
    <lineage>
        <taxon>Eukaryota</taxon>
        <taxon>Sar</taxon>
        <taxon>Alveolata</taxon>
        <taxon>Dinophyceae</taxon>
        <taxon>Suessiales</taxon>
        <taxon>Suessiaceae</taxon>
        <taxon>Polarella</taxon>
    </lineage>
</organism>
<proteinExistence type="predicted"/>
<dbReference type="GO" id="GO:0030170">
    <property type="term" value="F:pyridoxal phosphate binding"/>
    <property type="evidence" value="ECO:0007669"/>
    <property type="project" value="InterPro"/>
</dbReference>
<comment type="caution">
    <text evidence="2">The sequence shown here is derived from an EMBL/GenBank/DDBJ whole genome shotgun (WGS) entry which is preliminary data.</text>
</comment>
<dbReference type="SUPFAM" id="SSF53686">
    <property type="entry name" value="Tryptophan synthase beta subunit-like PLP-dependent enzymes"/>
    <property type="match status" value="1"/>
</dbReference>
<evidence type="ECO:0000313" key="2">
    <source>
        <dbReference type="EMBL" id="CAE8714733.1"/>
    </source>
</evidence>
<dbReference type="InterPro" id="IPR001926">
    <property type="entry name" value="TrpB-like_PALP"/>
</dbReference>
<dbReference type="NCBIfam" id="NF006058">
    <property type="entry name" value="PRK08206.1"/>
    <property type="match status" value="1"/>
</dbReference>
<evidence type="ECO:0000259" key="1">
    <source>
        <dbReference type="Pfam" id="PF00291"/>
    </source>
</evidence>
<reference evidence="2" key="1">
    <citation type="submission" date="2021-02" db="EMBL/GenBank/DDBJ databases">
        <authorList>
            <person name="Dougan E. K."/>
            <person name="Rhodes N."/>
            <person name="Thang M."/>
            <person name="Chan C."/>
        </authorList>
    </citation>
    <scope>NUCLEOTIDE SEQUENCE</scope>
</reference>
<feature type="domain" description="Tryptophan synthase beta chain-like PALP" evidence="1">
    <location>
        <begin position="27"/>
        <end position="342"/>
    </location>
</feature>
<dbReference type="InterPro" id="IPR036052">
    <property type="entry name" value="TrpB-like_PALP_sf"/>
</dbReference>
<sequence length="424" mass="45306">MSSPPPGTVETARFGPETAAHVRAFFGTEPTPLVPLRGSAAAWRLAGVYIKDESKRLGQQAFKVFGGAYGMACWMSKNLGVELQSCGGIEGLRKTYLEKKGGVPTTFVTCTDGNHGRAVAWAAKQLGQKAVVYMPKGSAQARVDHITGHGAECTVTEMNYDDCVKFAAEKAKQNGWVYFQDTTGPDYFEIPGWIMQGYTAMADEAIEQIKQLDEGALPTHVLLQVGVGSMAGAVLGYLVERFRQEGLPVPVAMMLEPENAACAYESAKKGDGSTVDVEGDLESMIAGLCCGVLSDIGWPILWKHVDGAFVKIADGLAGNGMRLLKSEGVEAGECGGAGVGFVRRLMLAPADDKKAAELRRGLGLGPESRVLIFNTEGATDPANYEKQLQLPDVPAAAHDFEFVLRRLPETATSEPLAEMLKVQA</sequence>
<dbReference type="AlphaFoldDB" id="A0A813L065"/>
<dbReference type="EMBL" id="CAJNNW010032673">
    <property type="protein sequence ID" value="CAE8714733.1"/>
    <property type="molecule type" value="Genomic_DNA"/>
</dbReference>
<evidence type="ECO:0000313" key="3">
    <source>
        <dbReference type="Proteomes" id="UP000626109"/>
    </source>
</evidence>
<name>A0A813L065_POLGL</name>
<gene>
    <name evidence="2" type="ORF">PGLA2088_LOCUS38156</name>
</gene>
<dbReference type="Proteomes" id="UP000626109">
    <property type="component" value="Unassembled WGS sequence"/>
</dbReference>
<accession>A0A813L065</accession>
<dbReference type="Pfam" id="PF00291">
    <property type="entry name" value="PALP"/>
    <property type="match status" value="1"/>
</dbReference>
<dbReference type="NCBIfam" id="TIGR01747">
    <property type="entry name" value="diampropi_NH3ly"/>
    <property type="match status" value="1"/>
</dbReference>
<dbReference type="InterPro" id="IPR010081">
    <property type="entry name" value="DiNH2opropionate_NH3_lyase"/>
</dbReference>
<dbReference type="Gene3D" id="3.40.50.1100">
    <property type="match status" value="3"/>
</dbReference>
<dbReference type="PANTHER" id="PTHR42937:SF1">
    <property type="entry name" value="DIAMINOPROPIONATE AMMONIA-LYASE"/>
    <property type="match status" value="1"/>
</dbReference>